<evidence type="ECO:0000313" key="3">
    <source>
        <dbReference type="EMBL" id="EQB45431.1"/>
    </source>
</evidence>
<dbReference type="OrthoDB" id="3176171at2759"/>
<dbReference type="GO" id="GO:0005524">
    <property type="term" value="F:ATP binding"/>
    <property type="evidence" value="ECO:0007669"/>
    <property type="project" value="UniProtKB-UniRule"/>
</dbReference>
<dbReference type="SUPFAM" id="SSF52540">
    <property type="entry name" value="P-loop containing nucleoside triphosphate hydrolases"/>
    <property type="match status" value="1"/>
</dbReference>
<name>T0L1L8_COLGC</name>
<gene>
    <name evidence="3" type="ORF">CGLO_15707</name>
</gene>
<dbReference type="Pfam" id="PF00225">
    <property type="entry name" value="Kinesin"/>
    <property type="match status" value="1"/>
</dbReference>
<accession>T0L1L8</accession>
<evidence type="ECO:0000313" key="4">
    <source>
        <dbReference type="Proteomes" id="UP000015530"/>
    </source>
</evidence>
<dbReference type="GO" id="GO:0008017">
    <property type="term" value="F:microtubule binding"/>
    <property type="evidence" value="ECO:0007669"/>
    <property type="project" value="InterPro"/>
</dbReference>
<feature type="binding site" evidence="1">
    <location>
        <begin position="105"/>
        <end position="112"/>
    </location>
    <ligand>
        <name>ATP</name>
        <dbReference type="ChEBI" id="CHEBI:30616"/>
    </ligand>
</feature>
<comment type="caution">
    <text evidence="3">The sequence shown here is derived from an EMBL/GenBank/DDBJ whole genome shotgun (WGS) entry which is preliminary data.</text>
</comment>
<dbReference type="Gene3D" id="3.40.850.10">
    <property type="entry name" value="Kinesin motor domain"/>
    <property type="match status" value="1"/>
</dbReference>
<dbReference type="Proteomes" id="UP000015530">
    <property type="component" value="Unassembled WGS sequence"/>
</dbReference>
<dbReference type="STRING" id="1237896.T0L1L8"/>
<keyword evidence="1" id="KW-0505">Motor protein</keyword>
<dbReference type="AlphaFoldDB" id="T0L1L8"/>
<dbReference type="PRINTS" id="PR00380">
    <property type="entry name" value="KINESINHEAVY"/>
</dbReference>
<dbReference type="GO" id="GO:0003777">
    <property type="term" value="F:microtubule motor activity"/>
    <property type="evidence" value="ECO:0007669"/>
    <property type="project" value="InterPro"/>
</dbReference>
<keyword evidence="1" id="KW-0547">Nucleotide-binding</keyword>
<dbReference type="SMART" id="SM00129">
    <property type="entry name" value="KISc"/>
    <property type="match status" value="1"/>
</dbReference>
<evidence type="ECO:0000259" key="2">
    <source>
        <dbReference type="PROSITE" id="PS50067"/>
    </source>
</evidence>
<comment type="similarity">
    <text evidence="1">Belongs to the TRAFAC class myosin-kinesin ATPase superfamily. Kinesin family.</text>
</comment>
<organism evidence="3 4">
    <name type="scientific">Colletotrichum gloeosporioides (strain Cg-14)</name>
    <name type="common">Anthracnose fungus</name>
    <name type="synonym">Glomerella cingulata</name>
    <dbReference type="NCBI Taxonomy" id="1237896"/>
    <lineage>
        <taxon>Eukaryota</taxon>
        <taxon>Fungi</taxon>
        <taxon>Dikarya</taxon>
        <taxon>Ascomycota</taxon>
        <taxon>Pezizomycotina</taxon>
        <taxon>Sordariomycetes</taxon>
        <taxon>Hypocreomycetidae</taxon>
        <taxon>Glomerellales</taxon>
        <taxon>Glomerellaceae</taxon>
        <taxon>Colletotrichum</taxon>
        <taxon>Colletotrichum gloeosporioides species complex</taxon>
    </lineage>
</organism>
<dbReference type="InterPro" id="IPR036961">
    <property type="entry name" value="Kinesin_motor_dom_sf"/>
</dbReference>
<dbReference type="GO" id="GO:0007018">
    <property type="term" value="P:microtubule-based movement"/>
    <property type="evidence" value="ECO:0007669"/>
    <property type="project" value="InterPro"/>
</dbReference>
<keyword evidence="1" id="KW-0067">ATP-binding</keyword>
<dbReference type="InterPro" id="IPR001752">
    <property type="entry name" value="Kinesin_motor_dom"/>
</dbReference>
<proteinExistence type="inferred from homology"/>
<evidence type="ECO:0000256" key="1">
    <source>
        <dbReference type="PROSITE-ProRule" id="PRU00283"/>
    </source>
</evidence>
<dbReference type="OMA" id="ICNTGKH"/>
<protein>
    <recommendedName>
        <fullName evidence="2">Kinesin motor domain-containing protein</fullName>
    </recommendedName>
</protein>
<dbReference type="HOGENOM" id="CLU_001485_2_9_1"/>
<sequence length="229" mass="25628">MPPAGGGNIKVVVRVRPFNSREIDRGSKCIIEMKDNQTVLTPPSDAQQKGQKDSGQKVFAFDRSYWSFDRKDSHYAGQDNLFDDLGQPLLDNAFGGYNNCIFAYGQTGSGKSYSMMGYGKEVGIIPNICQDMFRRISALQEDKHLRCTVEVSYLEIYNERVRDLLNPSTKGNLKVREHPSTGPYVEDLAKLVVGSFQEIEHLMDEGNKARTVAATNMNETSSRSHAVFT</sequence>
<dbReference type="EMBL" id="AMYD01003725">
    <property type="protein sequence ID" value="EQB45431.1"/>
    <property type="molecule type" value="Genomic_DNA"/>
</dbReference>
<dbReference type="InterPro" id="IPR027417">
    <property type="entry name" value="P-loop_NTPase"/>
</dbReference>
<feature type="domain" description="Kinesin motor" evidence="2">
    <location>
        <begin position="8"/>
        <end position="229"/>
    </location>
</feature>
<reference evidence="4" key="1">
    <citation type="journal article" date="2013" name="Mol. Plant Microbe Interact.">
        <title>Global aspects of pacC regulation of pathogenicity genes in Colletotrichum gloeosporioides as revealed by transcriptome analysis.</title>
        <authorList>
            <person name="Alkan N."/>
            <person name="Meng X."/>
            <person name="Friedlander G."/>
            <person name="Reuveni E."/>
            <person name="Sukno S."/>
            <person name="Sherman A."/>
            <person name="Thon M."/>
            <person name="Fluhr R."/>
            <person name="Prusky D."/>
        </authorList>
    </citation>
    <scope>NUCLEOTIDE SEQUENCE [LARGE SCALE GENOMIC DNA]</scope>
    <source>
        <strain evidence="4">Cg-14</strain>
    </source>
</reference>
<dbReference type="PROSITE" id="PS50067">
    <property type="entry name" value="KINESIN_MOTOR_2"/>
    <property type="match status" value="1"/>
</dbReference>
<dbReference type="PANTHER" id="PTHR47117">
    <property type="entry name" value="STAR-RELATED LIPID TRANSFER PROTEIN 9"/>
    <property type="match status" value="1"/>
</dbReference>